<protein>
    <submittedName>
        <fullName evidence="1">Uncharacterized protein</fullName>
    </submittedName>
</protein>
<organism evidence="1 2">
    <name type="scientific">Enhygromyxa salina</name>
    <dbReference type="NCBI Taxonomy" id="215803"/>
    <lineage>
        <taxon>Bacteria</taxon>
        <taxon>Pseudomonadati</taxon>
        <taxon>Myxococcota</taxon>
        <taxon>Polyangia</taxon>
        <taxon>Nannocystales</taxon>
        <taxon>Nannocystaceae</taxon>
        <taxon>Enhygromyxa</taxon>
    </lineage>
</organism>
<reference evidence="1 2" key="1">
    <citation type="submission" date="2014-12" db="EMBL/GenBank/DDBJ databases">
        <title>Genome assembly of Enhygromyxa salina DSM 15201.</title>
        <authorList>
            <person name="Sharma G."/>
            <person name="Subramanian S."/>
        </authorList>
    </citation>
    <scope>NUCLEOTIDE SEQUENCE [LARGE SCALE GENOMIC DNA]</scope>
    <source>
        <strain evidence="1 2">DSM 15201</strain>
    </source>
</reference>
<sequence length="78" mass="8516">MSGEARCWTTEQKCRPADRAVSFSLTAGYAGWAKAREYLARDRKSPSVPVSIAALEQARERLAARGSFDLPSADELAL</sequence>
<proteinExistence type="predicted"/>
<evidence type="ECO:0000313" key="2">
    <source>
        <dbReference type="Proteomes" id="UP000031599"/>
    </source>
</evidence>
<name>A0A0C1ZFA5_9BACT</name>
<dbReference type="EMBL" id="JMCC02000040">
    <property type="protein sequence ID" value="KIG16334.1"/>
    <property type="molecule type" value="Genomic_DNA"/>
</dbReference>
<gene>
    <name evidence="1" type="ORF">DB30_04794</name>
</gene>
<evidence type="ECO:0000313" key="1">
    <source>
        <dbReference type="EMBL" id="KIG16334.1"/>
    </source>
</evidence>
<dbReference type="AlphaFoldDB" id="A0A0C1ZFA5"/>
<accession>A0A0C1ZFA5</accession>
<dbReference type="Proteomes" id="UP000031599">
    <property type="component" value="Unassembled WGS sequence"/>
</dbReference>
<dbReference type="RefSeq" id="WP_146659257.1">
    <property type="nucleotide sequence ID" value="NZ_JMCC02000040.1"/>
</dbReference>
<comment type="caution">
    <text evidence="1">The sequence shown here is derived from an EMBL/GenBank/DDBJ whole genome shotgun (WGS) entry which is preliminary data.</text>
</comment>